<proteinExistence type="predicted"/>
<protein>
    <submittedName>
        <fullName evidence="1">Uncharacterized protein</fullName>
    </submittedName>
</protein>
<dbReference type="Proteomes" id="UP001264340">
    <property type="component" value="Unassembled WGS sequence"/>
</dbReference>
<evidence type="ECO:0000313" key="1">
    <source>
        <dbReference type="EMBL" id="MDR6409689.1"/>
    </source>
</evidence>
<comment type="caution">
    <text evidence="1">The sequence shown here is derived from an EMBL/GenBank/DDBJ whole genome shotgun (WGS) entry which is preliminary data.</text>
</comment>
<accession>A0ABU1LSH2</accession>
<keyword evidence="2" id="KW-1185">Reference proteome</keyword>
<reference evidence="1 2" key="1">
    <citation type="submission" date="2023-07" db="EMBL/GenBank/DDBJ databases">
        <title>Sorghum-associated microbial communities from plants grown in Nebraska, USA.</title>
        <authorList>
            <person name="Schachtman D."/>
        </authorList>
    </citation>
    <scope>NUCLEOTIDE SEQUENCE [LARGE SCALE GENOMIC DNA]</scope>
    <source>
        <strain evidence="1 2">DS1316</strain>
    </source>
</reference>
<sequence length="40" mass="4874">MLRASSPKSVFVRQYTRVRFGRTEHVRKHWRSNPNQLSLF</sequence>
<dbReference type="EMBL" id="JAVDRP010000005">
    <property type="protein sequence ID" value="MDR6409689.1"/>
    <property type="molecule type" value="Genomic_DNA"/>
</dbReference>
<evidence type="ECO:0000313" key="2">
    <source>
        <dbReference type="Proteomes" id="UP001264340"/>
    </source>
</evidence>
<organism evidence="1 2">
    <name type="scientific">Paraburkholderia terricola</name>
    <dbReference type="NCBI Taxonomy" id="169427"/>
    <lineage>
        <taxon>Bacteria</taxon>
        <taxon>Pseudomonadati</taxon>
        <taxon>Pseudomonadota</taxon>
        <taxon>Betaproteobacteria</taxon>
        <taxon>Burkholderiales</taxon>
        <taxon>Burkholderiaceae</taxon>
        <taxon>Paraburkholderia</taxon>
    </lineage>
</organism>
<name>A0ABU1LSH2_9BURK</name>
<gene>
    <name evidence="1" type="ORF">J2804_003094</name>
</gene>